<sequence length="120" mass="13649">MEKAQKTTKKSALNEVVTREYTIHLHKLVFGATFKKRAPKAIKAIKTFATRAMGTSDVRVDPSLNKHIWANGVKSVPHRVRVRLSRKRNDSENAKEKLYTYVTVVPTVNFKGLLNQTVDE</sequence>
<protein>
    <submittedName>
        <fullName evidence="4">Ribosomal protein L31e</fullName>
    </submittedName>
</protein>
<dbReference type="GO" id="GO:0022625">
    <property type="term" value="C:cytosolic large ribosomal subunit"/>
    <property type="evidence" value="ECO:0007669"/>
    <property type="project" value="TreeGrafter"/>
</dbReference>
<proteinExistence type="inferred from homology"/>
<evidence type="ECO:0000256" key="3">
    <source>
        <dbReference type="ARBA" id="ARBA00023274"/>
    </source>
</evidence>
<dbReference type="InterPro" id="IPR000054">
    <property type="entry name" value="Ribosomal_eL31"/>
</dbReference>
<dbReference type="STRING" id="403673.A0A177W7T8"/>
<dbReference type="Pfam" id="PF01198">
    <property type="entry name" value="Ribosomal_L31e"/>
    <property type="match status" value="1"/>
</dbReference>
<keyword evidence="3" id="KW-0687">Ribonucleoprotein</keyword>
<evidence type="ECO:0000256" key="2">
    <source>
        <dbReference type="ARBA" id="ARBA00022980"/>
    </source>
</evidence>
<dbReference type="InterPro" id="IPR023621">
    <property type="entry name" value="Ribosomal_eL31_dom_sf"/>
</dbReference>
<dbReference type="CDD" id="cd00463">
    <property type="entry name" value="Ribosomal_L31e"/>
    <property type="match status" value="1"/>
</dbReference>
<dbReference type="OrthoDB" id="9739313at2759"/>
<dbReference type="Gene3D" id="3.10.440.10">
    <property type="match status" value="1"/>
</dbReference>
<name>A0A177W7T8_BATDL</name>
<dbReference type="EMBL" id="DS022300">
    <property type="protein sequence ID" value="OAJ36168.1"/>
    <property type="molecule type" value="Genomic_DNA"/>
</dbReference>
<dbReference type="eggNOG" id="KOG0893">
    <property type="taxonomic scope" value="Eukaryota"/>
</dbReference>
<dbReference type="GO" id="GO:0002181">
    <property type="term" value="P:cytoplasmic translation"/>
    <property type="evidence" value="ECO:0007669"/>
    <property type="project" value="TreeGrafter"/>
</dbReference>
<dbReference type="FunFam" id="3.10.440.10:FF:000001">
    <property type="entry name" value="60S ribosomal protein L31"/>
    <property type="match status" value="1"/>
</dbReference>
<evidence type="ECO:0000256" key="1">
    <source>
        <dbReference type="ARBA" id="ARBA00010808"/>
    </source>
</evidence>
<dbReference type="PANTHER" id="PTHR10956:SF0">
    <property type="entry name" value="60S RIBOSOMAL PROTEIN L31"/>
    <property type="match status" value="1"/>
</dbReference>
<dbReference type="AlphaFoldDB" id="A0A177W7T8"/>
<organism evidence="4 5">
    <name type="scientific">Batrachochytrium dendrobatidis (strain JEL423)</name>
    <dbReference type="NCBI Taxonomy" id="403673"/>
    <lineage>
        <taxon>Eukaryota</taxon>
        <taxon>Fungi</taxon>
        <taxon>Fungi incertae sedis</taxon>
        <taxon>Chytridiomycota</taxon>
        <taxon>Chytridiomycota incertae sedis</taxon>
        <taxon>Chytridiomycetes</taxon>
        <taxon>Rhizophydiales</taxon>
        <taxon>Rhizophydiales incertae sedis</taxon>
        <taxon>Batrachochytrium</taxon>
    </lineage>
</organism>
<reference evidence="4 5" key="2">
    <citation type="submission" date="2016-05" db="EMBL/GenBank/DDBJ databases">
        <title>Lineage-specific infection strategies underlie the spectrum of fungal disease in amphibians.</title>
        <authorList>
            <person name="Cuomo C.A."/>
            <person name="Farrer R.A."/>
            <person name="James T."/>
            <person name="Longcore J."/>
            <person name="Birren B."/>
        </authorList>
    </citation>
    <scope>NUCLEOTIDE SEQUENCE [LARGE SCALE GENOMIC DNA]</scope>
    <source>
        <strain evidence="4 5">JEL423</strain>
    </source>
</reference>
<comment type="similarity">
    <text evidence="1">Belongs to the eukaryotic ribosomal protein eL31 family.</text>
</comment>
<evidence type="ECO:0000313" key="5">
    <source>
        <dbReference type="Proteomes" id="UP000077115"/>
    </source>
</evidence>
<gene>
    <name evidence="4" type="ORF">BDEG_20370</name>
</gene>
<reference evidence="4 5" key="1">
    <citation type="submission" date="2006-10" db="EMBL/GenBank/DDBJ databases">
        <title>The Genome Sequence of Batrachochytrium dendrobatidis JEL423.</title>
        <authorList>
            <consortium name="The Broad Institute Genome Sequencing Platform"/>
            <person name="Birren B."/>
            <person name="Lander E."/>
            <person name="Galagan J."/>
            <person name="Cuomo C."/>
            <person name="Devon K."/>
            <person name="Jaffe D."/>
            <person name="Butler J."/>
            <person name="Alvarez P."/>
            <person name="Gnerre S."/>
            <person name="Grabherr M."/>
            <person name="Kleber M."/>
            <person name="Mauceli E."/>
            <person name="Brockman W."/>
            <person name="Young S."/>
            <person name="LaButti K."/>
            <person name="Sykes S."/>
            <person name="DeCaprio D."/>
            <person name="Crawford M."/>
            <person name="Koehrsen M."/>
            <person name="Engels R."/>
            <person name="Montgomery P."/>
            <person name="Pearson M."/>
            <person name="Howarth C."/>
            <person name="Larson L."/>
            <person name="White J."/>
            <person name="O'Leary S."/>
            <person name="Kodira C."/>
            <person name="Zeng Q."/>
            <person name="Yandava C."/>
            <person name="Alvarado L."/>
            <person name="Longcore J."/>
            <person name="James T."/>
        </authorList>
    </citation>
    <scope>NUCLEOTIDE SEQUENCE [LARGE SCALE GENOMIC DNA]</scope>
    <source>
        <strain evidence="4 5">JEL423</strain>
    </source>
</reference>
<dbReference type="SUPFAM" id="SSF54575">
    <property type="entry name" value="Ribosomal protein L31e"/>
    <property type="match status" value="1"/>
</dbReference>
<accession>A0A177W7T8</accession>
<dbReference type="Proteomes" id="UP000077115">
    <property type="component" value="Unassembled WGS sequence"/>
</dbReference>
<evidence type="ECO:0000313" key="4">
    <source>
        <dbReference type="EMBL" id="OAJ36168.1"/>
    </source>
</evidence>
<dbReference type="PANTHER" id="PTHR10956">
    <property type="entry name" value="60S RIBOSOMAL PROTEIN L31"/>
    <property type="match status" value="1"/>
</dbReference>
<dbReference type="VEuPathDB" id="FungiDB:BDEG_20370"/>
<dbReference type="SMART" id="SM01380">
    <property type="entry name" value="Ribosomal_L31e"/>
    <property type="match status" value="1"/>
</dbReference>
<dbReference type="GO" id="GO:0003735">
    <property type="term" value="F:structural constituent of ribosome"/>
    <property type="evidence" value="ECO:0007669"/>
    <property type="project" value="InterPro"/>
</dbReference>
<keyword evidence="2 4" id="KW-0689">Ribosomal protein</keyword>